<evidence type="ECO:0000256" key="1">
    <source>
        <dbReference type="SAM" id="MobiDB-lite"/>
    </source>
</evidence>
<reference evidence="2 3" key="1">
    <citation type="journal article" date="2018" name="BMC Genomics">
        <title>Genomic comparison of Trypanosoma conorhini and Trypanosoma rangeli to Trypanosoma cruzi strains of high and low virulence.</title>
        <authorList>
            <person name="Bradwell K.R."/>
            <person name="Koparde V.N."/>
            <person name="Matveyev A.V."/>
            <person name="Serrano M.G."/>
            <person name="Alves J.M."/>
            <person name="Parikh H."/>
            <person name="Huang B."/>
            <person name="Lee V."/>
            <person name="Espinosa-Alvarez O."/>
            <person name="Ortiz P.A."/>
            <person name="Costa-Martins A.G."/>
            <person name="Teixeira M.M."/>
            <person name="Buck G.A."/>
        </authorList>
    </citation>
    <scope>NUCLEOTIDE SEQUENCE [LARGE SCALE GENOMIC DNA]</scope>
    <source>
        <strain evidence="2 3">025E</strain>
    </source>
</reference>
<evidence type="ECO:0000313" key="3">
    <source>
        <dbReference type="Proteomes" id="UP000284403"/>
    </source>
</evidence>
<organism evidence="2 3">
    <name type="scientific">Trypanosoma conorhini</name>
    <dbReference type="NCBI Taxonomy" id="83891"/>
    <lineage>
        <taxon>Eukaryota</taxon>
        <taxon>Discoba</taxon>
        <taxon>Euglenozoa</taxon>
        <taxon>Kinetoplastea</taxon>
        <taxon>Metakinetoplastina</taxon>
        <taxon>Trypanosomatida</taxon>
        <taxon>Trypanosomatidae</taxon>
        <taxon>Trypanosoma</taxon>
    </lineage>
</organism>
<dbReference type="AlphaFoldDB" id="A0A3R7P8M5"/>
<dbReference type="EMBL" id="MKKU01000210">
    <property type="protein sequence ID" value="RNF19291.1"/>
    <property type="molecule type" value="Genomic_DNA"/>
</dbReference>
<protein>
    <submittedName>
        <fullName evidence="2">Uncharacterized protein</fullName>
    </submittedName>
</protein>
<proteinExistence type="predicted"/>
<dbReference type="RefSeq" id="XP_029228782.1">
    <property type="nucleotide sequence ID" value="XM_029371138.1"/>
</dbReference>
<feature type="region of interest" description="Disordered" evidence="1">
    <location>
        <begin position="68"/>
        <end position="135"/>
    </location>
</feature>
<comment type="caution">
    <text evidence="2">The sequence shown here is derived from an EMBL/GenBank/DDBJ whole genome shotgun (WGS) entry which is preliminary data.</text>
</comment>
<accession>A0A3R7P8M5</accession>
<name>A0A3R7P8M5_9TRYP</name>
<dbReference type="Proteomes" id="UP000284403">
    <property type="component" value="Unassembled WGS sequence"/>
</dbReference>
<gene>
    <name evidence="2" type="ORF">Tco025E_04226</name>
</gene>
<feature type="compositionally biased region" description="Low complexity" evidence="1">
    <location>
        <begin position="80"/>
        <end position="93"/>
    </location>
</feature>
<keyword evidence="3" id="KW-1185">Reference proteome</keyword>
<evidence type="ECO:0000313" key="2">
    <source>
        <dbReference type="EMBL" id="RNF19291.1"/>
    </source>
</evidence>
<dbReference type="GeneID" id="40317837"/>
<sequence>MLLDAVHYGGFFGRQLLRQSGRWAAAYFCATWSKSIWHNELPCAWAAMTKSISRCSASLDSSSVAMFAASSNSSAEHRTPASQSSPSHASLHSPPRRAARGESPSGRRSQDPPQSHTAGEAVQTERPTPPCRSHG</sequence>